<keyword evidence="3" id="KW-1185">Reference proteome</keyword>
<gene>
    <name evidence="2" type="ORF">C8Q71DRAFT_892723</name>
</gene>
<organism evidence="2 3">
    <name type="scientific">Rhodofomes roseus</name>
    <dbReference type="NCBI Taxonomy" id="34475"/>
    <lineage>
        <taxon>Eukaryota</taxon>
        <taxon>Fungi</taxon>
        <taxon>Dikarya</taxon>
        <taxon>Basidiomycota</taxon>
        <taxon>Agaricomycotina</taxon>
        <taxon>Agaricomycetes</taxon>
        <taxon>Polyporales</taxon>
        <taxon>Rhodofomes</taxon>
    </lineage>
</organism>
<dbReference type="GeneID" id="72009428"/>
<comment type="caution">
    <text evidence="2">The sequence shown here is derived from an EMBL/GenBank/DDBJ whole genome shotgun (WGS) entry which is preliminary data.</text>
</comment>
<dbReference type="EMBL" id="JADCUA010000005">
    <property type="protein sequence ID" value="KAH9839996.1"/>
    <property type="molecule type" value="Genomic_DNA"/>
</dbReference>
<protein>
    <recommendedName>
        <fullName evidence="4">F-box domain-containing protein</fullName>
    </recommendedName>
</protein>
<dbReference type="RefSeq" id="XP_047781646.1">
    <property type="nucleotide sequence ID" value="XM_047928696.1"/>
</dbReference>
<sequence length="680" mass="77469">MAIQSSPLCTLPLELLVEVALQVALLRTPAGPPSDIVSLLLSCKEIHDSLSFAHCATLYARIYQSNFDIRAPRRRMDSDDLHAQNYAAQLRKCCIALKRLRRGDLESEFLQDDLWTAWLMALENDGKNGEQLDWAGLDDVLRRFILEKLWEVHEPDDWPQESAVNALAIWLFWYRLSSDKLYALSNEQRSAILELVRPYALIAPRYPSFHAPDCHFVLPMRPDRALLTERQKVPTPHGFWPLYRIPEDHSVKHYGNQLYITEPLLALGAQLLFFTLYWQPLIIPPNMPANRADAESRGRTGVGETRADLEEYNASSPVKLLEKGDWDWDRDLSVEEREREDAPRWRRGMRSPSARWECDYNRLIGCVDPYRPRPMFVATYEFGTLTGLWKGLHLSPHPEQYFAAVRSVNFPADFSAENPHVFMHPVYLQLREHHSISPARRAPCGGKPNDNDDGINHAWLPSSHELREANGIVRLRDLQRLSEPAAVYETYVEGRKNSHDPETCNVCVAKQKAADAILTAKVERHQKKASGGASPSHGERELENTRSSISAVLGQDVDNLLGDVLREDSPSSSEDDDYEGEYTIGREVTCVGVQDIIITGETRPHHGDAWYHFQCYGRIRQWDGLVALVRVPQRPPGHFGVYIFRGYIVGGRNFVGSWRVRTANTLAIPLEGPFIMSRVE</sequence>
<feature type="region of interest" description="Disordered" evidence="1">
    <location>
        <begin position="523"/>
        <end position="546"/>
    </location>
</feature>
<name>A0ABQ8KNU3_9APHY</name>
<reference evidence="2 3" key="1">
    <citation type="journal article" date="2021" name="Environ. Microbiol.">
        <title>Gene family expansions and transcriptome signatures uncover fungal adaptations to wood decay.</title>
        <authorList>
            <person name="Hage H."/>
            <person name="Miyauchi S."/>
            <person name="Viragh M."/>
            <person name="Drula E."/>
            <person name="Min B."/>
            <person name="Chaduli D."/>
            <person name="Navarro D."/>
            <person name="Favel A."/>
            <person name="Norest M."/>
            <person name="Lesage-Meessen L."/>
            <person name="Balint B."/>
            <person name="Merenyi Z."/>
            <person name="de Eugenio L."/>
            <person name="Morin E."/>
            <person name="Martinez A.T."/>
            <person name="Baldrian P."/>
            <person name="Stursova M."/>
            <person name="Martinez M.J."/>
            <person name="Novotny C."/>
            <person name="Magnuson J.K."/>
            <person name="Spatafora J.W."/>
            <person name="Maurice S."/>
            <person name="Pangilinan J."/>
            <person name="Andreopoulos W."/>
            <person name="LaButti K."/>
            <person name="Hundley H."/>
            <person name="Na H."/>
            <person name="Kuo A."/>
            <person name="Barry K."/>
            <person name="Lipzen A."/>
            <person name="Henrissat B."/>
            <person name="Riley R."/>
            <person name="Ahrendt S."/>
            <person name="Nagy L.G."/>
            <person name="Grigoriev I.V."/>
            <person name="Martin F."/>
            <person name="Rosso M.N."/>
        </authorList>
    </citation>
    <scope>NUCLEOTIDE SEQUENCE [LARGE SCALE GENOMIC DNA]</scope>
    <source>
        <strain evidence="2 3">CIRM-BRFM 1785</strain>
    </source>
</reference>
<evidence type="ECO:0008006" key="4">
    <source>
        <dbReference type="Google" id="ProtNLM"/>
    </source>
</evidence>
<evidence type="ECO:0000313" key="2">
    <source>
        <dbReference type="EMBL" id="KAH9839996.1"/>
    </source>
</evidence>
<proteinExistence type="predicted"/>
<evidence type="ECO:0000313" key="3">
    <source>
        <dbReference type="Proteomes" id="UP000814176"/>
    </source>
</evidence>
<evidence type="ECO:0000256" key="1">
    <source>
        <dbReference type="SAM" id="MobiDB-lite"/>
    </source>
</evidence>
<accession>A0ABQ8KNU3</accession>
<dbReference type="Proteomes" id="UP000814176">
    <property type="component" value="Unassembled WGS sequence"/>
</dbReference>